<evidence type="ECO:0000256" key="1">
    <source>
        <dbReference type="SAM" id="Phobius"/>
    </source>
</evidence>
<evidence type="ECO:0000256" key="2">
    <source>
        <dbReference type="SAM" id="SignalP"/>
    </source>
</evidence>
<dbReference type="AlphaFoldDB" id="A0A6G8ILJ3"/>
<proteinExistence type="predicted"/>
<keyword evidence="1" id="KW-1133">Transmembrane helix</keyword>
<keyword evidence="1" id="KW-0472">Membrane</keyword>
<feature type="chain" id="PRO_5026041007" evidence="2">
    <location>
        <begin position="21"/>
        <end position="178"/>
    </location>
</feature>
<feature type="transmembrane region" description="Helical" evidence="1">
    <location>
        <begin position="57"/>
        <end position="76"/>
    </location>
</feature>
<organism evidence="3 4">
    <name type="scientific">Hydrogenophaga crocea</name>
    <dbReference type="NCBI Taxonomy" id="2716225"/>
    <lineage>
        <taxon>Bacteria</taxon>
        <taxon>Pseudomonadati</taxon>
        <taxon>Pseudomonadota</taxon>
        <taxon>Betaproteobacteria</taxon>
        <taxon>Burkholderiales</taxon>
        <taxon>Comamonadaceae</taxon>
        <taxon>Hydrogenophaga</taxon>
    </lineage>
</organism>
<name>A0A6G8ILJ3_9BURK</name>
<feature type="transmembrane region" description="Helical" evidence="1">
    <location>
        <begin position="27"/>
        <end position="45"/>
    </location>
</feature>
<reference evidence="3 4" key="1">
    <citation type="submission" date="2020-03" db="EMBL/GenBank/DDBJ databases">
        <title>Hydrogenophaga sp. nov. isolated from cyanobacterial mat.</title>
        <authorList>
            <person name="Thorat V."/>
            <person name="Kirdat K."/>
            <person name="Tiwarekar B."/>
            <person name="Costa E.D."/>
            <person name="Yadav A."/>
        </authorList>
    </citation>
    <scope>NUCLEOTIDE SEQUENCE [LARGE SCALE GENOMIC DNA]</scope>
    <source>
        <strain evidence="3 4">BA0156</strain>
    </source>
</reference>
<keyword evidence="1" id="KW-0812">Transmembrane</keyword>
<evidence type="ECO:0000313" key="3">
    <source>
        <dbReference type="EMBL" id="QIM53860.1"/>
    </source>
</evidence>
<accession>A0A6G8ILJ3</accession>
<keyword evidence="4" id="KW-1185">Reference proteome</keyword>
<keyword evidence="2" id="KW-0732">Signal</keyword>
<sequence>MSTTLSAPLSVAASASASPAASSDGARRLSALLLAAVLATLVVIADQVIDTWADGHLMLAWVSLWALVFAGLALFADTARRGARRAVAALDDWSRSLAEARAEMRLWEMARQDPRLMTELVAARNRAEVELETQAAPAQDFSDALAPIGLPQAATVDTRSYWERLAASRARYAKMHFI</sequence>
<dbReference type="EMBL" id="CP049989">
    <property type="protein sequence ID" value="QIM53860.1"/>
    <property type="molecule type" value="Genomic_DNA"/>
</dbReference>
<dbReference type="Proteomes" id="UP000503162">
    <property type="component" value="Chromosome"/>
</dbReference>
<protein>
    <submittedName>
        <fullName evidence="3">Uncharacterized protein</fullName>
    </submittedName>
</protein>
<gene>
    <name evidence="3" type="ORF">G9Q37_17710</name>
</gene>
<feature type="signal peptide" evidence="2">
    <location>
        <begin position="1"/>
        <end position="20"/>
    </location>
</feature>
<evidence type="ECO:0000313" key="4">
    <source>
        <dbReference type="Proteomes" id="UP000503162"/>
    </source>
</evidence>
<dbReference type="KEGG" id="hcz:G9Q37_17710"/>
<dbReference type="RefSeq" id="WP_166229279.1">
    <property type="nucleotide sequence ID" value="NZ_CP049989.1"/>
</dbReference>